<dbReference type="InterPro" id="IPR036409">
    <property type="entry name" value="Aldolase_II/adducin_N_sf"/>
</dbReference>
<dbReference type="SMART" id="SM01007">
    <property type="entry name" value="Aldolase_II"/>
    <property type="match status" value="1"/>
</dbReference>
<dbReference type="PANTHER" id="PTHR24321:SF14">
    <property type="entry name" value="SHORT-CHAIN TYPE DEHYDROGENASE_REDUCTASE BLR2146-RELATED"/>
    <property type="match status" value="1"/>
</dbReference>
<feature type="domain" description="Class II aldolase/adducin N-terminal" evidence="3">
    <location>
        <begin position="20"/>
        <end position="221"/>
    </location>
</feature>
<dbReference type="Pfam" id="PF00596">
    <property type="entry name" value="Aldolase_II"/>
    <property type="match status" value="1"/>
</dbReference>
<dbReference type="SUPFAM" id="SSF51735">
    <property type="entry name" value="NAD(P)-binding Rossmann-fold domains"/>
    <property type="match status" value="1"/>
</dbReference>
<dbReference type="InterPro" id="IPR001303">
    <property type="entry name" value="Aldolase_II/adducin_N"/>
</dbReference>
<proteinExistence type="inferred from homology"/>
<organism evidence="4">
    <name type="scientific">Caldilineaceae bacterium SB0664_bin_27</name>
    <dbReference type="NCBI Taxonomy" id="2605260"/>
    <lineage>
        <taxon>Bacteria</taxon>
        <taxon>Bacillati</taxon>
        <taxon>Chloroflexota</taxon>
        <taxon>Caldilineae</taxon>
        <taxon>Caldilineales</taxon>
        <taxon>Caldilineaceae</taxon>
    </lineage>
</organism>
<accession>A0A6B0YSZ4</accession>
<comment type="similarity">
    <text evidence="1">Belongs to the short-chain dehydrogenases/reductases (SDR) family.</text>
</comment>
<dbReference type="SUPFAM" id="SSF53639">
    <property type="entry name" value="AraD/HMP-PK domain-like"/>
    <property type="match status" value="1"/>
</dbReference>
<evidence type="ECO:0000256" key="2">
    <source>
        <dbReference type="ARBA" id="ARBA00023002"/>
    </source>
</evidence>
<name>A0A6B0YSZ4_9CHLR</name>
<dbReference type="AlphaFoldDB" id="A0A6B0YSZ4"/>
<dbReference type="PRINTS" id="PR00081">
    <property type="entry name" value="GDHRDH"/>
</dbReference>
<dbReference type="InterPro" id="IPR036291">
    <property type="entry name" value="NAD(P)-bd_dom_sf"/>
</dbReference>
<dbReference type="EMBL" id="VXRG01000067">
    <property type="protein sequence ID" value="MXY93421.1"/>
    <property type="molecule type" value="Genomic_DNA"/>
</dbReference>
<dbReference type="GO" id="GO:0016491">
    <property type="term" value="F:oxidoreductase activity"/>
    <property type="evidence" value="ECO:0007669"/>
    <property type="project" value="UniProtKB-KW"/>
</dbReference>
<dbReference type="InterPro" id="IPR002347">
    <property type="entry name" value="SDR_fam"/>
</dbReference>
<dbReference type="Pfam" id="PF00106">
    <property type="entry name" value="adh_short"/>
    <property type="match status" value="1"/>
</dbReference>
<keyword evidence="2" id="KW-0560">Oxidoreductase</keyword>
<dbReference type="Gene3D" id="3.40.50.720">
    <property type="entry name" value="NAD(P)-binding Rossmann-like Domain"/>
    <property type="match status" value="1"/>
</dbReference>
<gene>
    <name evidence="4" type="ORF">F4Y42_08240</name>
</gene>
<comment type="caution">
    <text evidence="4">The sequence shown here is derived from an EMBL/GenBank/DDBJ whole genome shotgun (WGS) entry which is preliminary data.</text>
</comment>
<evidence type="ECO:0000256" key="1">
    <source>
        <dbReference type="ARBA" id="ARBA00006484"/>
    </source>
</evidence>
<reference evidence="4" key="1">
    <citation type="submission" date="2019-09" db="EMBL/GenBank/DDBJ databases">
        <title>Characterisation of the sponge microbiome using genome-centric metagenomics.</title>
        <authorList>
            <person name="Engelberts J.P."/>
            <person name="Robbins S.J."/>
            <person name="De Goeij J.M."/>
            <person name="Aranda M."/>
            <person name="Bell S.C."/>
            <person name="Webster N.S."/>
        </authorList>
    </citation>
    <scope>NUCLEOTIDE SEQUENCE</scope>
    <source>
        <strain evidence="4">SB0664_bin_27</strain>
    </source>
</reference>
<dbReference type="Gene3D" id="3.40.225.10">
    <property type="entry name" value="Class II aldolase/adducin N-terminal domain"/>
    <property type="match status" value="1"/>
</dbReference>
<evidence type="ECO:0000259" key="3">
    <source>
        <dbReference type="SMART" id="SM01007"/>
    </source>
</evidence>
<protein>
    <submittedName>
        <fullName evidence="4">SDR family NAD(P)-dependent oxidoreductase</fullName>
    </submittedName>
</protein>
<sequence>MQSRWNDEEAAEFADDPLGMRVYSSRLLGSDFSLVLHGGGNTSVKAMAQDILGDTEEVLYVKGSGWDLATIEAPGFAPVRLSALRRMATLEALSDSDMVTAQRAAMIDPSAPNPSVEAILHAIIPFRFVDHSHADAVVALTNTPDGEALVRELYGPRILIVPYVMPGFVLARTIYEMTRDTDWDALPGMILLNHGVFTFANSARESYERHIEIVTAAENYIEAKASRTDRKAKTEGSRVTSKTLEQLARLRKAVSDSKGQAVLASVDTGVDVKEFSRSPDASELATRGLLTPDHVIRTKRIPLVVSGRGAEKDVAEYAAAYSEYFDCHTDGSLDRLDPAPRWALWPGVGSVAFGGNPKEIAVIDDIRRHTLRAIAWSEALGGWQPLGESEIFAIEYWELEQAKLKGAGAPPPLQGKVALVTGAASGIGRACVEALLGQGAVVAALDINPAVTELFDRQNVLGLICDVTDDEGLKRAVEEVVGRWGGLDVVICNAGIFPASQTLTEMDADHWDRSIQVNLTSQHRLLKACAPFLELGCNPAVVIIGSKNAPAPGPGPPP</sequence>
<dbReference type="PANTHER" id="PTHR24321">
    <property type="entry name" value="DEHYDROGENASES, SHORT CHAIN"/>
    <property type="match status" value="1"/>
</dbReference>
<evidence type="ECO:0000313" key="4">
    <source>
        <dbReference type="EMBL" id="MXY93421.1"/>
    </source>
</evidence>